<dbReference type="OrthoDB" id="5860397at2759"/>
<dbReference type="Gene3D" id="3.30.497.10">
    <property type="entry name" value="Antithrombin, subunit I, domain 2"/>
    <property type="match status" value="1"/>
</dbReference>
<dbReference type="AlphaFoldDB" id="W2TYR2"/>
<dbReference type="SUPFAM" id="SSF56574">
    <property type="entry name" value="Serpins"/>
    <property type="match status" value="1"/>
</dbReference>
<feature type="transmembrane region" description="Helical" evidence="1">
    <location>
        <begin position="32"/>
        <end position="50"/>
    </location>
</feature>
<keyword evidence="1" id="KW-0472">Membrane</keyword>
<dbReference type="KEGG" id="nai:NECAME_15999"/>
<organism evidence="3 4">
    <name type="scientific">Necator americanus</name>
    <name type="common">Human hookworm</name>
    <dbReference type="NCBI Taxonomy" id="51031"/>
    <lineage>
        <taxon>Eukaryota</taxon>
        <taxon>Metazoa</taxon>
        <taxon>Ecdysozoa</taxon>
        <taxon>Nematoda</taxon>
        <taxon>Chromadorea</taxon>
        <taxon>Rhabditida</taxon>
        <taxon>Rhabditina</taxon>
        <taxon>Rhabditomorpha</taxon>
        <taxon>Strongyloidea</taxon>
        <taxon>Ancylostomatidae</taxon>
        <taxon>Bunostominae</taxon>
        <taxon>Necator</taxon>
    </lineage>
</organism>
<evidence type="ECO:0000256" key="1">
    <source>
        <dbReference type="SAM" id="Phobius"/>
    </source>
</evidence>
<reference evidence="4" key="1">
    <citation type="journal article" date="2014" name="Nat. Genet.">
        <title>Genome of the human hookworm Necator americanus.</title>
        <authorList>
            <person name="Tang Y.T."/>
            <person name="Gao X."/>
            <person name="Rosa B.A."/>
            <person name="Abubucker S."/>
            <person name="Hallsworth-Pepin K."/>
            <person name="Martin J."/>
            <person name="Tyagi R."/>
            <person name="Heizer E."/>
            <person name="Zhang X."/>
            <person name="Bhonagiri-Palsikar V."/>
            <person name="Minx P."/>
            <person name="Warren W.C."/>
            <person name="Wang Q."/>
            <person name="Zhan B."/>
            <person name="Hotez P.J."/>
            <person name="Sternberg P.W."/>
            <person name="Dougall A."/>
            <person name="Gaze S.T."/>
            <person name="Mulvenna J."/>
            <person name="Sotillo J."/>
            <person name="Ranganathan S."/>
            <person name="Rabelo E.M."/>
            <person name="Wilson R.K."/>
            <person name="Felgner P.L."/>
            <person name="Bethony J."/>
            <person name="Hawdon J.M."/>
            <person name="Gasser R.B."/>
            <person name="Loukas A."/>
            <person name="Mitreva M."/>
        </authorList>
    </citation>
    <scope>NUCLEOTIDE SEQUENCE [LARGE SCALE GENOMIC DNA]</scope>
</reference>
<dbReference type="InterPro" id="IPR036186">
    <property type="entry name" value="Serpin_sf"/>
</dbReference>
<dbReference type="Pfam" id="PF00079">
    <property type="entry name" value="Serpin"/>
    <property type="match status" value="1"/>
</dbReference>
<evidence type="ECO:0000313" key="4">
    <source>
        <dbReference type="Proteomes" id="UP000053676"/>
    </source>
</evidence>
<dbReference type="Proteomes" id="UP000053676">
    <property type="component" value="Unassembled WGS sequence"/>
</dbReference>
<dbReference type="InterPro" id="IPR042178">
    <property type="entry name" value="Serpin_sf_1"/>
</dbReference>
<protein>
    <recommendedName>
        <fullName evidence="2">Serpin domain-containing protein</fullName>
    </recommendedName>
</protein>
<keyword evidence="1" id="KW-1133">Transmembrane helix</keyword>
<name>W2TYR2_NECAM</name>
<gene>
    <name evidence="3" type="ORF">NECAME_15999</name>
</gene>
<dbReference type="InterPro" id="IPR023796">
    <property type="entry name" value="Serpin_dom"/>
</dbReference>
<dbReference type="EMBL" id="KI657458">
    <property type="protein sequence ID" value="ETN86993.1"/>
    <property type="molecule type" value="Genomic_DNA"/>
</dbReference>
<feature type="domain" description="Serpin" evidence="2">
    <location>
        <begin position="19"/>
        <end position="64"/>
    </location>
</feature>
<proteinExistence type="predicted"/>
<evidence type="ECO:0000313" key="3">
    <source>
        <dbReference type="EMBL" id="ETN86993.1"/>
    </source>
</evidence>
<accession>W2TYR2</accession>
<sequence length="72" mass="7750">MVAPISTNDAFLNAKIDLGLNMLRQSPVTEQLVISPISIIFALAMVQAGARGKTRTQINQVISSGTRPSIFH</sequence>
<keyword evidence="1" id="KW-0812">Transmembrane</keyword>
<evidence type="ECO:0000259" key="2">
    <source>
        <dbReference type="Pfam" id="PF00079"/>
    </source>
</evidence>
<keyword evidence="4" id="KW-1185">Reference proteome</keyword>